<gene>
    <name evidence="1" type="ORF">TNS_ORF277</name>
</gene>
<reference evidence="1 2" key="1">
    <citation type="journal article" date="2014" name="Arch. Virol.">
        <title>Complete genome sequence of Tunisvirus, a new member of the proposed family Marseilleviridae.</title>
        <authorList>
            <person name="Aherfi S."/>
            <person name="Boughalmi M."/>
            <person name="Pagnier I."/>
            <person name="Fournous G."/>
            <person name="La Scola B."/>
            <person name="Raoult D."/>
            <person name="Colson P."/>
        </authorList>
    </citation>
    <scope>NUCLEOTIDE SEQUENCE [LARGE SCALE GENOMIC DNA]</scope>
    <source>
        <strain evidence="1 2">U484</strain>
    </source>
</reference>
<evidence type="ECO:0000313" key="1">
    <source>
        <dbReference type="EMBL" id="AHC54995.1"/>
    </source>
</evidence>
<organism evidence="1 2">
    <name type="scientific">Tunisvirus fontaine2</name>
    <dbReference type="NCBI Taxonomy" id="1421067"/>
    <lineage>
        <taxon>Viruses</taxon>
        <taxon>Varidnaviria</taxon>
        <taxon>Bamfordvirae</taxon>
        <taxon>Nucleocytoviricota</taxon>
        <taxon>Megaviricetes</taxon>
        <taxon>Pimascovirales</taxon>
        <taxon>Pimascovirales incertae sedis</taxon>
        <taxon>Marseilleviridae</taxon>
        <taxon>Losannavirus</taxon>
        <taxon>Losannavirus tunisense</taxon>
    </lineage>
</organism>
<keyword evidence="2" id="KW-1185">Reference proteome</keyword>
<dbReference type="EMBL" id="KF483846">
    <property type="protein sequence ID" value="AHC54995.1"/>
    <property type="molecule type" value="Genomic_DNA"/>
</dbReference>
<name>V9SE30_9VIRU</name>
<evidence type="ECO:0000313" key="2">
    <source>
        <dbReference type="Proteomes" id="UP000232615"/>
    </source>
</evidence>
<sequence length="108" mass="12646">MAKLNQFVHFHLPDCEVRIPFVFKTDEEIQDFVKLCDAVIQEDEYNFRWTEENSGTVYSLRVEDFVLVVSVKTTSGFSAEWKIDVTEDIQTSYKETRENIASVFPQNI</sequence>
<protein>
    <submittedName>
        <fullName evidence="1">Uncharacterized protein</fullName>
    </submittedName>
</protein>
<accession>V9SE30</accession>
<proteinExistence type="predicted"/>
<dbReference type="Proteomes" id="UP000232615">
    <property type="component" value="Segment"/>
</dbReference>